<dbReference type="Proteomes" id="UP000221011">
    <property type="component" value="Chromosome"/>
</dbReference>
<name>A0A291QKK0_9ACTN</name>
<evidence type="ECO:0000313" key="2">
    <source>
        <dbReference type="Proteomes" id="UP000221011"/>
    </source>
</evidence>
<dbReference type="KEGG" id="sfk:KY5_7203"/>
<evidence type="ECO:0000313" key="1">
    <source>
        <dbReference type="EMBL" id="ATL32221.1"/>
    </source>
</evidence>
<dbReference type="RefSeq" id="WP_098246208.1">
    <property type="nucleotide sequence ID" value="NZ_CP022685.1"/>
</dbReference>
<dbReference type="EMBL" id="CP022685">
    <property type="protein sequence ID" value="ATL32221.1"/>
    <property type="molecule type" value="Genomic_DNA"/>
</dbReference>
<organism evidence="1 2">
    <name type="scientific">Streptomyces formicae</name>
    <dbReference type="NCBI Taxonomy" id="1616117"/>
    <lineage>
        <taxon>Bacteria</taxon>
        <taxon>Bacillati</taxon>
        <taxon>Actinomycetota</taxon>
        <taxon>Actinomycetes</taxon>
        <taxon>Kitasatosporales</taxon>
        <taxon>Streptomycetaceae</taxon>
        <taxon>Streptomyces</taxon>
    </lineage>
</organism>
<reference evidence="1 2" key="1">
    <citation type="submission" date="2017-08" db="EMBL/GenBank/DDBJ databases">
        <title>Complete Genome Sequence of Streptomyces formicae KY5, the formicamycin producer.</title>
        <authorList>
            <person name="Holmes N.A."/>
            <person name="Devine R."/>
            <person name="Qin Z."/>
            <person name="Seipke R.F."/>
            <person name="Wilkinson B."/>
            <person name="Hutchings M.I."/>
        </authorList>
    </citation>
    <scope>NUCLEOTIDE SEQUENCE [LARGE SCALE GENOMIC DNA]</scope>
    <source>
        <strain evidence="1 2">KY5</strain>
    </source>
</reference>
<keyword evidence="2" id="KW-1185">Reference proteome</keyword>
<protein>
    <submittedName>
        <fullName evidence="1">Uncharacterized protein</fullName>
    </submittedName>
</protein>
<proteinExistence type="predicted"/>
<sequence length="281" mass="30743">MSDDSAESLDGVIGTHINAINYEVMDWATEALPAHVPADDLKKLKLAAGEHLAAMLTTAYLGIVPVAVDIQGSVDLVYRVADSDSDALSLLLGRTGVEFADFEVKSIPGDFREHDAAASRALKRGEKPGTHWSTFVSANDVVEAAQSMIAKAAKQLRDKSAPDRARVVFIVSHFFDRPYVECLDPVIAHTLSAPTLPDEIDAMWVFFAPSHLVVWSVVEQRWTQLLIGSFKEDMTAPEVDFDMELLQHYEGLFLERAGLDGPSPFYYGLGAGELASDFDTE</sequence>
<dbReference type="AlphaFoldDB" id="A0A291QKK0"/>
<accession>A0A291QKK0</accession>
<gene>
    <name evidence="1" type="ORF">KY5_7203</name>
</gene>